<dbReference type="GO" id="GO:0004672">
    <property type="term" value="F:protein kinase activity"/>
    <property type="evidence" value="ECO:0007669"/>
    <property type="project" value="InterPro"/>
</dbReference>
<dbReference type="WBParaSite" id="maker-unitig_30445-snap-gene-0.2-mRNA-1">
    <property type="protein sequence ID" value="maker-unitig_30445-snap-gene-0.2-mRNA-1"/>
    <property type="gene ID" value="maker-unitig_30445-snap-gene-0.2"/>
</dbReference>
<accession>A0A1I8FDE7</accession>
<name>A0A1I8FDE7_9PLAT</name>
<dbReference type="Gene3D" id="1.10.510.10">
    <property type="entry name" value="Transferase(Phosphotransferase) domain 1"/>
    <property type="match status" value="1"/>
</dbReference>
<feature type="region of interest" description="Disordered" evidence="1">
    <location>
        <begin position="726"/>
        <end position="787"/>
    </location>
</feature>
<dbReference type="GO" id="GO:0000165">
    <property type="term" value="P:MAPK cascade"/>
    <property type="evidence" value="ECO:0007669"/>
    <property type="project" value="InterPro"/>
</dbReference>
<keyword evidence="3" id="KW-1185">Reference proteome</keyword>
<dbReference type="SUPFAM" id="SSF56112">
    <property type="entry name" value="Protein kinase-like (PK-like)"/>
    <property type="match status" value="1"/>
</dbReference>
<evidence type="ECO:0000313" key="4">
    <source>
        <dbReference type="WBParaSite" id="maker-unitig_30445-snap-gene-0.2-mRNA-1"/>
    </source>
</evidence>
<evidence type="ECO:0000313" key="3">
    <source>
        <dbReference type="Proteomes" id="UP000095280"/>
    </source>
</evidence>
<evidence type="ECO:0000256" key="1">
    <source>
        <dbReference type="SAM" id="MobiDB-lite"/>
    </source>
</evidence>
<dbReference type="GO" id="GO:0005524">
    <property type="term" value="F:ATP binding"/>
    <property type="evidence" value="ECO:0007669"/>
    <property type="project" value="InterPro"/>
</dbReference>
<protein>
    <submittedName>
        <fullName evidence="4">Protein kinase domain-containing protein</fullName>
    </submittedName>
</protein>
<feature type="compositionally biased region" description="Low complexity" evidence="1">
    <location>
        <begin position="741"/>
        <end position="754"/>
    </location>
</feature>
<feature type="region of interest" description="Disordered" evidence="1">
    <location>
        <begin position="177"/>
        <end position="200"/>
    </location>
</feature>
<dbReference type="SMART" id="SM00220">
    <property type="entry name" value="S_TKc"/>
    <property type="match status" value="1"/>
</dbReference>
<organism evidence="3 4">
    <name type="scientific">Macrostomum lignano</name>
    <dbReference type="NCBI Taxonomy" id="282301"/>
    <lineage>
        <taxon>Eukaryota</taxon>
        <taxon>Metazoa</taxon>
        <taxon>Spiralia</taxon>
        <taxon>Lophotrochozoa</taxon>
        <taxon>Platyhelminthes</taxon>
        <taxon>Rhabditophora</taxon>
        <taxon>Macrostomorpha</taxon>
        <taxon>Macrostomida</taxon>
        <taxon>Macrostomidae</taxon>
        <taxon>Macrostomum</taxon>
    </lineage>
</organism>
<dbReference type="InterPro" id="IPR000719">
    <property type="entry name" value="Prot_kinase_dom"/>
</dbReference>
<sequence length="1019" mass="112947">AQVGFGTPSQISMCSDANLSVAGVGIGRGGARSNTASPLKRLHHAARRAELLRDPFASLRRRRSAPFRPTATLAAAESSSPRPESPRVLFSTGANGTNGVDHDTGATSSAATGRRRRRQPSTTTQGTNAKPADCAAVSSSTPDGTEEPPVAPAPLAVYDEDDEDEEIGNGVAGATALATPSQRQQQHRKAPCGGATRASLQSPGVSRVAVALTDVPPLHRAESALARPRRVSAMLGQLQKLIRPTLVCARQALSPAVGPAGYAETVSGRRRAACRTRRRCWQCKMTTKRPRMESQLASEIGLPSLLPHYVSLCKLPIDVMHECIKLQMEQKMDPTSLSLTSLGSIVMRGSVLVKRFFPRDGRAANSAVQAKRQGEADAGLTERTGPAISGNLLIHYFEFLDQWVLRFFKEQPDASKEYKNVLENENSFKLRFSSDQYPHLEVDAEQLRSLKSKRRANPRESHEVSGFVYILRRIWRSRTATRAPRRRQLFMQMKKFFIRIIPKRKCRCLFFVTQRRLTKDKDQRHQAQRLPQFQRQKRDWPVNCPLVARGQNSGQKFGLDRRRGHHSVRPMPSTDSTWRVFGLNGFIVPRDQAICCFDDVFQHMQQLKRSAHSLRQDIFGCLRRMVQDEGDIWPQDALPGLRTALREGGSARFCDFPADQSACPAWLAWSARELFDKFRRLVNDCISHLVGNAAKHSSTPSQQTRGDLGCCCRRRVRGRAPACEHIESLESRPPGVPHQQAAGSATSGKTSTRSSGGGARETPRRPNTPLPPHRWKRGTRLGEGGRGVAFNGAISLDESRRSAASLHDNIVQYYGIEVHRTEALLFMELCDAGDLHSAPARAWNLQKLTHRDVKSANVFLTSSPAKAQTSRLRLRPDLPCDTGPGALHRESFPISWAPLTPTPTRISSSSSSSTTRRLATLTFLSPERIRGESRGEPPGDVWAPRLRGPLQPRYPDQLFDREAQSFLMDCLPSTRASGSRRRNSLNHTFVRTCDEVPAFHCVGYQWVDAAPNAPVCKLL</sequence>
<dbReference type="AlphaFoldDB" id="A0A1I8FDE7"/>
<proteinExistence type="predicted"/>
<feature type="domain" description="Protein kinase" evidence="2">
    <location>
        <begin position="775"/>
        <end position="990"/>
    </location>
</feature>
<dbReference type="InterPro" id="IPR011009">
    <property type="entry name" value="Kinase-like_dom_sf"/>
</dbReference>
<evidence type="ECO:0000259" key="2">
    <source>
        <dbReference type="SMART" id="SM00220"/>
    </source>
</evidence>
<reference evidence="4" key="1">
    <citation type="submission" date="2016-11" db="UniProtKB">
        <authorList>
            <consortium name="WormBaseParasite"/>
        </authorList>
    </citation>
    <scope>IDENTIFICATION</scope>
</reference>
<dbReference type="InterPro" id="IPR045801">
    <property type="entry name" value="MEKK4_N"/>
</dbReference>
<feature type="region of interest" description="Disordered" evidence="1">
    <location>
        <begin position="52"/>
        <end position="153"/>
    </location>
</feature>
<dbReference type="Pfam" id="PF19431">
    <property type="entry name" value="MEKK4_N"/>
    <property type="match status" value="1"/>
</dbReference>
<dbReference type="Proteomes" id="UP000095280">
    <property type="component" value="Unplaced"/>
</dbReference>